<organism evidence="4">
    <name type="scientific">marine sediment metagenome</name>
    <dbReference type="NCBI Taxonomy" id="412755"/>
    <lineage>
        <taxon>unclassified sequences</taxon>
        <taxon>metagenomes</taxon>
        <taxon>ecological metagenomes</taxon>
    </lineage>
</organism>
<keyword evidence="2" id="KW-0548">Nucleotidyltransferase</keyword>
<keyword evidence="1" id="KW-0808">Transferase</keyword>
<dbReference type="Pfam" id="PF14791">
    <property type="entry name" value="DNA_pol_B_thumb"/>
    <property type="match status" value="1"/>
</dbReference>
<accession>X1MR33</accession>
<dbReference type="InterPro" id="IPR022312">
    <property type="entry name" value="DNA_pol_X"/>
</dbReference>
<protein>
    <recommendedName>
        <fullName evidence="3">DNA polymerase beta thumb domain-containing protein</fullName>
    </recommendedName>
</protein>
<dbReference type="Gene3D" id="3.30.210.10">
    <property type="entry name" value="DNA polymerase, thumb domain"/>
    <property type="match status" value="1"/>
</dbReference>
<dbReference type="GO" id="GO:0006281">
    <property type="term" value="P:DNA repair"/>
    <property type="evidence" value="ECO:0007669"/>
    <property type="project" value="InterPro"/>
</dbReference>
<dbReference type="GO" id="GO:0003677">
    <property type="term" value="F:DNA binding"/>
    <property type="evidence" value="ECO:0007669"/>
    <property type="project" value="InterPro"/>
</dbReference>
<proteinExistence type="predicted"/>
<sequence>MELEKARAIADEIIKRLAPYCSRIQVAGSIRRKAPYPKDIDLVLIPADPWNLDQEIRRLGPHRADGKKLKRILCDGVQVDLYLAEPETWGMSLLVRTGSANHNIKLATKAKKMGLHFSVARGIEDEKGMVIASQTEEEVFNALGLNYILPEERE</sequence>
<dbReference type="PANTHER" id="PTHR11276:SF28">
    <property type="entry name" value="DNA POLYMERASE LAMBDA"/>
    <property type="match status" value="1"/>
</dbReference>
<evidence type="ECO:0000259" key="3">
    <source>
        <dbReference type="Pfam" id="PF14791"/>
    </source>
</evidence>
<name>X1MR33_9ZZZZ</name>
<evidence type="ECO:0000256" key="1">
    <source>
        <dbReference type="ARBA" id="ARBA00022679"/>
    </source>
</evidence>
<dbReference type="AlphaFoldDB" id="X1MR33"/>
<dbReference type="InterPro" id="IPR037160">
    <property type="entry name" value="DNA_Pol_thumb_sf"/>
</dbReference>
<dbReference type="GO" id="GO:0003887">
    <property type="term" value="F:DNA-directed DNA polymerase activity"/>
    <property type="evidence" value="ECO:0007669"/>
    <property type="project" value="InterPro"/>
</dbReference>
<comment type="caution">
    <text evidence="4">The sequence shown here is derived from an EMBL/GenBank/DDBJ whole genome shotgun (WGS) entry which is preliminary data.</text>
</comment>
<reference evidence="4" key="1">
    <citation type="journal article" date="2014" name="Front. Microbiol.">
        <title>High frequency of phylogenetically diverse reductive dehalogenase-homologous genes in deep subseafloor sedimentary metagenomes.</title>
        <authorList>
            <person name="Kawai M."/>
            <person name="Futagami T."/>
            <person name="Toyoda A."/>
            <person name="Takaki Y."/>
            <person name="Nishi S."/>
            <person name="Hori S."/>
            <person name="Arai W."/>
            <person name="Tsubouchi T."/>
            <person name="Morono Y."/>
            <person name="Uchiyama I."/>
            <person name="Ito T."/>
            <person name="Fujiyama A."/>
            <person name="Inagaki F."/>
            <person name="Takami H."/>
        </authorList>
    </citation>
    <scope>NUCLEOTIDE SEQUENCE</scope>
    <source>
        <strain evidence="4">Expedition CK06-06</strain>
    </source>
</reference>
<evidence type="ECO:0000256" key="2">
    <source>
        <dbReference type="ARBA" id="ARBA00022695"/>
    </source>
</evidence>
<feature type="domain" description="DNA polymerase beta thumb" evidence="3">
    <location>
        <begin position="93"/>
        <end position="154"/>
    </location>
</feature>
<dbReference type="InterPro" id="IPR029398">
    <property type="entry name" value="PolB_thumb"/>
</dbReference>
<dbReference type="InterPro" id="IPR043519">
    <property type="entry name" value="NT_sf"/>
</dbReference>
<dbReference type="EMBL" id="BARV01015868">
    <property type="protein sequence ID" value="GAI20461.1"/>
    <property type="molecule type" value="Genomic_DNA"/>
</dbReference>
<dbReference type="PANTHER" id="PTHR11276">
    <property type="entry name" value="DNA POLYMERASE TYPE-X FAMILY MEMBER"/>
    <property type="match status" value="1"/>
</dbReference>
<gene>
    <name evidence="4" type="ORF">S06H3_27364</name>
</gene>
<evidence type="ECO:0000313" key="4">
    <source>
        <dbReference type="EMBL" id="GAI20461.1"/>
    </source>
</evidence>
<dbReference type="SUPFAM" id="SSF81301">
    <property type="entry name" value="Nucleotidyltransferase"/>
    <property type="match status" value="1"/>
</dbReference>
<dbReference type="Gene3D" id="3.30.460.10">
    <property type="entry name" value="Beta Polymerase, domain 2"/>
    <property type="match status" value="1"/>
</dbReference>